<feature type="domain" description="Glucosamine inositolphosphorylceramide transferase 1 N-terminal" evidence="1">
    <location>
        <begin position="43"/>
        <end position="243"/>
    </location>
</feature>
<dbReference type="AlphaFoldDB" id="A0A5Q0THN9"/>
<name>A0A5Q0THN9_9VIBR</name>
<gene>
    <name evidence="2" type="ORF">GFB47_14900</name>
</gene>
<dbReference type="RefSeq" id="WP_153448816.1">
    <property type="nucleotide sequence ID" value="NZ_CP045700.1"/>
</dbReference>
<dbReference type="Proteomes" id="UP000348942">
    <property type="component" value="Chromosome 2"/>
</dbReference>
<accession>A0A5Q0THN9</accession>
<dbReference type="SUPFAM" id="SSF75005">
    <property type="entry name" value="Arabinanase/levansucrase/invertase"/>
    <property type="match status" value="1"/>
</dbReference>
<dbReference type="EMBL" id="CP045700">
    <property type="protein sequence ID" value="QGA66683.1"/>
    <property type="molecule type" value="Genomic_DNA"/>
</dbReference>
<organism evidence="2 3">
    <name type="scientific">Vibrio algicola</name>
    <dbReference type="NCBI Taxonomy" id="2662262"/>
    <lineage>
        <taxon>Bacteria</taxon>
        <taxon>Pseudomonadati</taxon>
        <taxon>Pseudomonadota</taxon>
        <taxon>Gammaproteobacteria</taxon>
        <taxon>Vibrionales</taxon>
        <taxon>Vibrionaceae</taxon>
        <taxon>Vibrio</taxon>
    </lineage>
</organism>
<evidence type="ECO:0000313" key="2">
    <source>
        <dbReference type="EMBL" id="QGA66683.1"/>
    </source>
</evidence>
<dbReference type="InterPro" id="IPR023296">
    <property type="entry name" value="Glyco_hydro_beta-prop_sf"/>
</dbReference>
<keyword evidence="3" id="KW-1185">Reference proteome</keyword>
<evidence type="ECO:0000313" key="3">
    <source>
        <dbReference type="Proteomes" id="UP000348942"/>
    </source>
</evidence>
<dbReference type="Pfam" id="PF24793">
    <property type="entry name" value="GINT1_N"/>
    <property type="match status" value="1"/>
</dbReference>
<reference evidence="2 3" key="1">
    <citation type="submission" date="2019-10" db="EMBL/GenBank/DDBJ databases">
        <title>Vibrio sp. nov., isolated from Coralline algae surface.</title>
        <authorList>
            <person name="Geng Y."/>
            <person name="Zhang X."/>
        </authorList>
    </citation>
    <scope>NUCLEOTIDE SEQUENCE [LARGE SCALE GENOMIC DNA]</scope>
    <source>
        <strain evidence="2 3">SM1977</strain>
    </source>
</reference>
<dbReference type="InterPro" id="IPR056442">
    <property type="entry name" value="GINT1_N"/>
</dbReference>
<evidence type="ECO:0000259" key="1">
    <source>
        <dbReference type="Pfam" id="PF24793"/>
    </source>
</evidence>
<protein>
    <recommendedName>
        <fullName evidence="1">Glucosamine inositolphosphorylceramide transferase 1 N-terminal domain-containing protein</fullName>
    </recommendedName>
</protein>
<proteinExistence type="predicted"/>
<sequence>MKWLSKFTDQDFWRIGLIDAHPLEVIENGLSHYEIRWFNFTDKDFEADPFVFVLDAKAYIGYEIFDYSHGNGKIECVDFDGKRYNFFADINKVVGHKSFPFTFESEGELYSIVETSDLNEISLYKFNKNKFEKIKTMLSGAKYVDTCVKQIDDTFYLFTSTADEPFKQQLFFSDSLLGDFQAHPCSPIANDKAFGRNGGPIIERTDDYSSSEYYRVCQNCAVTYGGSLKVMKITEISKSRYKEEFFNDVMPIEPFSDGIHTLSCWDNMTVIDSKNILTKYSNIYRKIKYLVMVKLGTEIPFFNVKD</sequence>